<reference evidence="2 3" key="1">
    <citation type="submission" date="2016-10" db="EMBL/GenBank/DDBJ databases">
        <authorList>
            <person name="de Groot N.N."/>
        </authorList>
    </citation>
    <scope>NUCLEOTIDE SEQUENCE [LARGE SCALE GENOMIC DNA]</scope>
    <source>
        <strain>J11</strain>
        <strain evidence="3">PG 39</strain>
    </source>
</reference>
<feature type="non-terminal residue" evidence="2">
    <location>
        <position position="305"/>
    </location>
</feature>
<dbReference type="AlphaFoldDB" id="A0A1I2VFR5"/>
<feature type="region of interest" description="Disordered" evidence="1">
    <location>
        <begin position="252"/>
        <end position="284"/>
    </location>
</feature>
<accession>A0A1I2VFR5</accession>
<evidence type="ECO:0000313" key="3">
    <source>
        <dbReference type="Proteomes" id="UP000199065"/>
    </source>
</evidence>
<keyword evidence="3" id="KW-1185">Reference proteome</keyword>
<feature type="compositionally biased region" description="Low complexity" evidence="1">
    <location>
        <begin position="253"/>
        <end position="268"/>
    </location>
</feature>
<evidence type="ECO:0000313" key="2">
    <source>
        <dbReference type="EMBL" id="SFG87017.1"/>
    </source>
</evidence>
<organism evidence="2 3">
    <name type="scientific">Corynebacterium spheniscorum</name>
    <dbReference type="NCBI Taxonomy" id="185761"/>
    <lineage>
        <taxon>Bacteria</taxon>
        <taxon>Bacillati</taxon>
        <taxon>Actinomycetota</taxon>
        <taxon>Actinomycetes</taxon>
        <taxon>Mycobacteriales</taxon>
        <taxon>Corynebacteriaceae</taxon>
        <taxon>Corynebacterium</taxon>
    </lineage>
</organism>
<dbReference type="STRING" id="185761.SAMN05660282_02213"/>
<evidence type="ECO:0000256" key="1">
    <source>
        <dbReference type="SAM" id="MobiDB-lite"/>
    </source>
</evidence>
<name>A0A1I2VFR5_9CORY</name>
<dbReference type="SUPFAM" id="SSF46689">
    <property type="entry name" value="Homeodomain-like"/>
    <property type="match status" value="1"/>
</dbReference>
<dbReference type="InterPro" id="IPR009057">
    <property type="entry name" value="Homeodomain-like_sf"/>
</dbReference>
<proteinExistence type="predicted"/>
<dbReference type="Gene3D" id="1.10.357.10">
    <property type="entry name" value="Tetracycline Repressor, domain 2"/>
    <property type="match status" value="1"/>
</dbReference>
<protein>
    <submittedName>
        <fullName evidence="2">Transcriptional regulator, TetR family</fullName>
    </submittedName>
</protein>
<gene>
    <name evidence="2" type="ORF">SAMN05660282_02213</name>
</gene>
<dbReference type="Proteomes" id="UP000199065">
    <property type="component" value="Unassembled WGS sequence"/>
</dbReference>
<dbReference type="EMBL" id="FOPJ01000021">
    <property type="protein sequence ID" value="SFG87017.1"/>
    <property type="molecule type" value="Genomic_DNA"/>
</dbReference>
<sequence>MTGEDRLVTRQKIIEVGREIGLESLSIKEIARRLNVTPAAIYKRVDSRQALSLLLVDAIFSEVEAPEDEGNLRDYLLRVGYMLFNLYIDNPGLVECSADLDEVEERLELDLTIMANIRNYGFRRDTADALYSSIENLAMGMYFYVSRLQNLLGRDYSIPVGPFRIDAKQTIALMLAPYIDGLLAYFSDPKDLEATVTSIYKSLPAGLIAPLDPRASWYKCGCDREKHGCRPQPRKHESELESRRYRASRLLAEVSSSPTPTTEETVSPNPKERDTAGTPYSDIAPVEDLDVDGELWILTITNKER</sequence>